<dbReference type="Proteomes" id="UP000697710">
    <property type="component" value="Unassembled WGS sequence"/>
</dbReference>
<dbReference type="EMBL" id="JAGQHR010000659">
    <property type="protein sequence ID" value="MCA9729350.1"/>
    <property type="molecule type" value="Genomic_DNA"/>
</dbReference>
<dbReference type="InterPro" id="IPR009282">
    <property type="entry name" value="DUF937"/>
</dbReference>
<name>A0A956M3L7_UNCEI</name>
<reference evidence="1" key="1">
    <citation type="submission" date="2020-04" db="EMBL/GenBank/DDBJ databases">
        <authorList>
            <person name="Zhang T."/>
        </authorList>
    </citation>
    <scope>NUCLEOTIDE SEQUENCE</scope>
    <source>
        <strain evidence="1">HKST-UBA01</strain>
    </source>
</reference>
<dbReference type="AlphaFoldDB" id="A0A956M3L7"/>
<accession>A0A956M3L7</accession>
<protein>
    <submittedName>
        <fullName evidence="1">DUF937 domain-containing protein</fullName>
    </submittedName>
</protein>
<dbReference type="Pfam" id="PF06078">
    <property type="entry name" value="DUF937"/>
    <property type="match status" value="1"/>
</dbReference>
<comment type="caution">
    <text evidence="1">The sequence shown here is derived from an EMBL/GenBank/DDBJ whole genome shotgun (WGS) entry which is preliminary data.</text>
</comment>
<proteinExistence type="predicted"/>
<evidence type="ECO:0000313" key="1">
    <source>
        <dbReference type="EMBL" id="MCA9729350.1"/>
    </source>
</evidence>
<evidence type="ECO:0000313" key="2">
    <source>
        <dbReference type="Proteomes" id="UP000697710"/>
    </source>
</evidence>
<sequence length="193" mass="19469">MSLIDTLQQQLSGPVLDQIGHSLGTDRAKASTAVAAALPVLLGALGRNAADPRGADALHQAIARDHDGGLLDSLGPFLQAPESGAGAGILKHLLGARQPRVESGLGQAVGLDQNQMGKLLMTLAPIVLAALGKAQRKDGLDASALSSILGAERQKVETQGPAGLLGALLDSDGDGDVDLADIARKGLGGLFGR</sequence>
<reference evidence="1" key="2">
    <citation type="journal article" date="2021" name="Microbiome">
        <title>Successional dynamics and alternative stable states in a saline activated sludge microbial community over 9 years.</title>
        <authorList>
            <person name="Wang Y."/>
            <person name="Ye J."/>
            <person name="Ju F."/>
            <person name="Liu L."/>
            <person name="Boyd J.A."/>
            <person name="Deng Y."/>
            <person name="Parks D.H."/>
            <person name="Jiang X."/>
            <person name="Yin X."/>
            <person name="Woodcroft B.J."/>
            <person name="Tyson G.W."/>
            <person name="Hugenholtz P."/>
            <person name="Polz M.F."/>
            <person name="Zhang T."/>
        </authorList>
    </citation>
    <scope>NUCLEOTIDE SEQUENCE</scope>
    <source>
        <strain evidence="1">HKST-UBA01</strain>
    </source>
</reference>
<gene>
    <name evidence="1" type="ORF">KC729_16800</name>
</gene>
<organism evidence="1 2">
    <name type="scientific">Eiseniibacteriota bacterium</name>
    <dbReference type="NCBI Taxonomy" id="2212470"/>
    <lineage>
        <taxon>Bacteria</taxon>
        <taxon>Candidatus Eiseniibacteriota</taxon>
    </lineage>
</organism>